<evidence type="ECO:0000313" key="3">
    <source>
        <dbReference type="Proteomes" id="UP000002051"/>
    </source>
</evidence>
<evidence type="ECO:0000313" key="1">
    <source>
        <dbReference type="EMBL" id="AES95729.1"/>
    </source>
</evidence>
<dbReference type="HOGENOM" id="CLU_2486805_0_0_1"/>
<reference evidence="2" key="3">
    <citation type="submission" date="2015-04" db="UniProtKB">
        <authorList>
            <consortium name="EnsemblPlants"/>
        </authorList>
    </citation>
    <scope>IDENTIFICATION</scope>
    <source>
        <strain evidence="2">cv. Jemalong A17</strain>
    </source>
</reference>
<dbReference type="Proteomes" id="UP000002051">
    <property type="component" value="Chromosome 5"/>
</dbReference>
<keyword evidence="3" id="KW-1185">Reference proteome</keyword>
<reference evidence="1 3" key="2">
    <citation type="journal article" date="2014" name="BMC Genomics">
        <title>An improved genome release (version Mt4.0) for the model legume Medicago truncatula.</title>
        <authorList>
            <person name="Tang H."/>
            <person name="Krishnakumar V."/>
            <person name="Bidwell S."/>
            <person name="Rosen B."/>
            <person name="Chan A."/>
            <person name="Zhou S."/>
            <person name="Gentzbittel L."/>
            <person name="Childs K.L."/>
            <person name="Yandell M."/>
            <person name="Gundlach H."/>
            <person name="Mayer K.F."/>
            <person name="Schwartz D.C."/>
            <person name="Town C.D."/>
        </authorList>
    </citation>
    <scope>GENOME REANNOTATION</scope>
    <source>
        <strain evidence="2 3">cv. Jemalong A17</strain>
    </source>
</reference>
<accession>G7KB01</accession>
<gene>
    <name evidence="1" type="ordered locus">MTR_5g028820</name>
</gene>
<dbReference type="EMBL" id="CM001221">
    <property type="protein sequence ID" value="AES95729.1"/>
    <property type="molecule type" value="Genomic_DNA"/>
</dbReference>
<reference evidence="1 3" key="1">
    <citation type="journal article" date="2011" name="Nature">
        <title>The Medicago genome provides insight into the evolution of rhizobial symbioses.</title>
        <authorList>
            <person name="Young N.D."/>
            <person name="Debelle F."/>
            <person name="Oldroyd G.E."/>
            <person name="Geurts R."/>
            <person name="Cannon S.B."/>
            <person name="Udvardi M.K."/>
            <person name="Benedito V.A."/>
            <person name="Mayer K.F."/>
            <person name="Gouzy J."/>
            <person name="Schoof H."/>
            <person name="Van de Peer Y."/>
            <person name="Proost S."/>
            <person name="Cook D.R."/>
            <person name="Meyers B.C."/>
            <person name="Spannagl M."/>
            <person name="Cheung F."/>
            <person name="De Mita S."/>
            <person name="Krishnakumar V."/>
            <person name="Gundlach H."/>
            <person name="Zhou S."/>
            <person name="Mudge J."/>
            <person name="Bharti A.K."/>
            <person name="Murray J.D."/>
            <person name="Naoumkina M.A."/>
            <person name="Rosen B."/>
            <person name="Silverstein K.A."/>
            <person name="Tang H."/>
            <person name="Rombauts S."/>
            <person name="Zhao P.X."/>
            <person name="Zhou P."/>
            <person name="Barbe V."/>
            <person name="Bardou P."/>
            <person name="Bechner M."/>
            <person name="Bellec A."/>
            <person name="Berger A."/>
            <person name="Berges H."/>
            <person name="Bidwell S."/>
            <person name="Bisseling T."/>
            <person name="Choisne N."/>
            <person name="Couloux A."/>
            <person name="Denny R."/>
            <person name="Deshpande S."/>
            <person name="Dai X."/>
            <person name="Doyle J.J."/>
            <person name="Dudez A.M."/>
            <person name="Farmer A.D."/>
            <person name="Fouteau S."/>
            <person name="Franken C."/>
            <person name="Gibelin C."/>
            <person name="Gish J."/>
            <person name="Goldstein S."/>
            <person name="Gonzalez A.J."/>
            <person name="Green P.J."/>
            <person name="Hallab A."/>
            <person name="Hartog M."/>
            <person name="Hua A."/>
            <person name="Humphray S.J."/>
            <person name="Jeong D.H."/>
            <person name="Jing Y."/>
            <person name="Jocker A."/>
            <person name="Kenton S.M."/>
            <person name="Kim D.J."/>
            <person name="Klee K."/>
            <person name="Lai H."/>
            <person name="Lang C."/>
            <person name="Lin S."/>
            <person name="Macmil S.L."/>
            <person name="Magdelenat G."/>
            <person name="Matthews L."/>
            <person name="McCorrison J."/>
            <person name="Monaghan E.L."/>
            <person name="Mun J.H."/>
            <person name="Najar F.Z."/>
            <person name="Nicholson C."/>
            <person name="Noirot C."/>
            <person name="O'Bleness M."/>
            <person name="Paule C.R."/>
            <person name="Poulain J."/>
            <person name="Prion F."/>
            <person name="Qin B."/>
            <person name="Qu C."/>
            <person name="Retzel E.F."/>
            <person name="Riddle C."/>
            <person name="Sallet E."/>
            <person name="Samain S."/>
            <person name="Samson N."/>
            <person name="Sanders I."/>
            <person name="Saurat O."/>
            <person name="Scarpelli C."/>
            <person name="Schiex T."/>
            <person name="Segurens B."/>
            <person name="Severin A.J."/>
            <person name="Sherrier D.J."/>
            <person name="Shi R."/>
            <person name="Sims S."/>
            <person name="Singer S.R."/>
            <person name="Sinharoy S."/>
            <person name="Sterck L."/>
            <person name="Viollet A."/>
            <person name="Wang B.B."/>
            <person name="Wang K."/>
            <person name="Wang M."/>
            <person name="Wang X."/>
            <person name="Warfsmann J."/>
            <person name="Weissenbach J."/>
            <person name="White D.D."/>
            <person name="White J.D."/>
            <person name="Wiley G.B."/>
            <person name="Wincker P."/>
            <person name="Xing Y."/>
            <person name="Yang L."/>
            <person name="Yao Z."/>
            <person name="Ying F."/>
            <person name="Zhai J."/>
            <person name="Zhou L."/>
            <person name="Zuber A."/>
            <person name="Denarie J."/>
            <person name="Dixon R.A."/>
            <person name="May G.D."/>
            <person name="Schwartz D.C."/>
            <person name="Rogers J."/>
            <person name="Quetier F."/>
            <person name="Town C.D."/>
            <person name="Roe B.A."/>
        </authorList>
    </citation>
    <scope>NUCLEOTIDE SEQUENCE [LARGE SCALE GENOMIC DNA]</scope>
    <source>
        <strain evidence="1">A17</strain>
        <strain evidence="2 3">cv. Jemalong A17</strain>
    </source>
</reference>
<evidence type="ECO:0000313" key="2">
    <source>
        <dbReference type="EnsemblPlants" id="AES95729"/>
    </source>
</evidence>
<dbReference type="EnsemblPlants" id="AES95729">
    <property type="protein sequence ID" value="AES95729"/>
    <property type="gene ID" value="MTR_5g028820"/>
</dbReference>
<organism evidence="1 3">
    <name type="scientific">Medicago truncatula</name>
    <name type="common">Barrel medic</name>
    <name type="synonym">Medicago tribuloides</name>
    <dbReference type="NCBI Taxonomy" id="3880"/>
    <lineage>
        <taxon>Eukaryota</taxon>
        <taxon>Viridiplantae</taxon>
        <taxon>Streptophyta</taxon>
        <taxon>Embryophyta</taxon>
        <taxon>Tracheophyta</taxon>
        <taxon>Spermatophyta</taxon>
        <taxon>Magnoliopsida</taxon>
        <taxon>eudicotyledons</taxon>
        <taxon>Gunneridae</taxon>
        <taxon>Pentapetalae</taxon>
        <taxon>rosids</taxon>
        <taxon>fabids</taxon>
        <taxon>Fabales</taxon>
        <taxon>Fabaceae</taxon>
        <taxon>Papilionoideae</taxon>
        <taxon>50 kb inversion clade</taxon>
        <taxon>NPAAA clade</taxon>
        <taxon>Hologalegina</taxon>
        <taxon>IRL clade</taxon>
        <taxon>Trifolieae</taxon>
        <taxon>Medicago</taxon>
    </lineage>
</organism>
<protein>
    <submittedName>
        <fullName evidence="1 2">Uncharacterized protein</fullName>
    </submittedName>
</protein>
<name>G7KB01_MEDTR</name>
<proteinExistence type="predicted"/>
<sequence length="87" mass="10241">MMVETKPINLNEAMKDSNWLVVMKLEFKYIEKNRTCEVTIWREQSAILRLQDGEKGDFFTLLPVHLKLRLNGEIAKYKVKLVARGFL</sequence>
<dbReference type="PaxDb" id="3880-AES95729"/>
<dbReference type="AlphaFoldDB" id="G7KB01"/>